<evidence type="ECO:0000259" key="7">
    <source>
        <dbReference type="SMART" id="SM00839"/>
    </source>
</evidence>
<reference evidence="8" key="1">
    <citation type="journal article" date="2014" name="Int. J. Syst. Evol. Microbiol.">
        <title>Complete genome sequence of Corynebacterium casei LMG S-19264T (=DSM 44701T), isolated from a smear-ripened cheese.</title>
        <authorList>
            <consortium name="US DOE Joint Genome Institute (JGI-PGF)"/>
            <person name="Walter F."/>
            <person name="Albersmeier A."/>
            <person name="Kalinowski J."/>
            <person name="Ruckert C."/>
        </authorList>
    </citation>
    <scope>NUCLEOTIDE SEQUENCE</scope>
    <source>
        <strain evidence="8">CGMCC 1.12921</strain>
    </source>
</reference>
<sequence>MCYTMMTDLKDTRTMVSNHLFDSSSFDAHERVISVYDEASGLKAIIALHSTALGPAAGGTRMYPYATAEDAFRDVLRLSRGMSYKNAMAGLPLGGGKAVIIGDPKTGKSEAALRAFGRAVNELAGRYYTAEDMNISVHDIETMAQETPFVAGRENSPAPSGDPSPVTARGIHLGIKTCLEQKFGSSQVAGRRIAILGVGKVGGALARHLASEDAELIIADANADAAHELAEKTGAKIVSIGRIFDEECDVFSPNAVGGILDEINIERLNTAIIAGGANNQLATTALGKRIHDRGILYAPDYVINGGGIINVYAEIRVLQGKAESYDRDWVEAKLAKMNANLAHVLEISQRDGRPSHEVADAEARAIIAGTSELVV</sequence>
<dbReference type="GO" id="GO:0016639">
    <property type="term" value="F:oxidoreductase activity, acting on the CH-NH2 group of donors, NAD or NADP as acceptor"/>
    <property type="evidence" value="ECO:0007669"/>
    <property type="project" value="InterPro"/>
</dbReference>
<dbReference type="Gene3D" id="3.40.50.10860">
    <property type="entry name" value="Leucine Dehydrogenase, chain A, domain 1"/>
    <property type="match status" value="1"/>
</dbReference>
<protein>
    <submittedName>
        <fullName evidence="8">Amino acid dehydrogenase</fullName>
    </submittedName>
</protein>
<dbReference type="Gene3D" id="3.40.50.720">
    <property type="entry name" value="NAD(P)-binding Rossmann-like Domain"/>
    <property type="match status" value="1"/>
</dbReference>
<feature type="domain" description="Glutamate/phenylalanine/leucine/valine/L-tryptophan dehydrogenase C-terminal" evidence="7">
    <location>
        <begin position="161"/>
        <end position="375"/>
    </location>
</feature>
<accession>A0A8J2V582</accession>
<evidence type="ECO:0000313" key="8">
    <source>
        <dbReference type="EMBL" id="GGD17503.1"/>
    </source>
</evidence>
<proteinExistence type="inferred from homology"/>
<dbReference type="Pfam" id="PF00208">
    <property type="entry name" value="ELFV_dehydrog"/>
    <property type="match status" value="1"/>
</dbReference>
<dbReference type="InterPro" id="IPR006097">
    <property type="entry name" value="Glu/Leu/Phe/Val/Trp_DH_dimer"/>
</dbReference>
<dbReference type="GO" id="GO:0006520">
    <property type="term" value="P:amino acid metabolic process"/>
    <property type="evidence" value="ECO:0007669"/>
    <property type="project" value="InterPro"/>
</dbReference>
<organism evidence="8 9">
    <name type="scientific">Aquisalinus flavus</name>
    <dbReference type="NCBI Taxonomy" id="1526572"/>
    <lineage>
        <taxon>Bacteria</taxon>
        <taxon>Pseudomonadati</taxon>
        <taxon>Pseudomonadota</taxon>
        <taxon>Alphaproteobacteria</taxon>
        <taxon>Parvularculales</taxon>
        <taxon>Parvularculaceae</taxon>
        <taxon>Aquisalinus</taxon>
    </lineage>
</organism>
<dbReference type="PRINTS" id="PR00082">
    <property type="entry name" value="GLFDHDRGNASE"/>
</dbReference>
<dbReference type="GO" id="GO:0000166">
    <property type="term" value="F:nucleotide binding"/>
    <property type="evidence" value="ECO:0007669"/>
    <property type="project" value="UniProtKB-KW"/>
</dbReference>
<dbReference type="Pfam" id="PF02812">
    <property type="entry name" value="ELFV_dehydrog_N"/>
    <property type="match status" value="1"/>
</dbReference>
<dbReference type="PANTHER" id="PTHR42722">
    <property type="entry name" value="LEUCINE DEHYDROGENASE"/>
    <property type="match status" value="1"/>
</dbReference>
<dbReference type="SMART" id="SM00839">
    <property type="entry name" value="ELFV_dehydrog"/>
    <property type="match status" value="1"/>
</dbReference>
<gene>
    <name evidence="8" type="ORF">GCM10011342_27870</name>
</gene>
<dbReference type="CDD" id="cd01075">
    <property type="entry name" value="NAD_bind_Leu_Phe_Val_DH"/>
    <property type="match status" value="1"/>
</dbReference>
<comment type="caution">
    <text evidence="8">The sequence shown here is derived from an EMBL/GenBank/DDBJ whole genome shotgun (WGS) entry which is preliminary data.</text>
</comment>
<dbReference type="EMBL" id="BMGH01000001">
    <property type="protein sequence ID" value="GGD17503.1"/>
    <property type="molecule type" value="Genomic_DNA"/>
</dbReference>
<evidence type="ECO:0000256" key="3">
    <source>
        <dbReference type="ARBA" id="ARBA00023027"/>
    </source>
</evidence>
<dbReference type="SUPFAM" id="SSF51735">
    <property type="entry name" value="NAD(P)-binding Rossmann-fold domains"/>
    <property type="match status" value="1"/>
</dbReference>
<dbReference type="AlphaFoldDB" id="A0A8J2V582"/>
<dbReference type="InterPro" id="IPR046346">
    <property type="entry name" value="Aminoacid_DH-like_N_sf"/>
</dbReference>
<keyword evidence="5" id="KW-0547">Nucleotide-binding</keyword>
<dbReference type="PROSITE" id="PS00074">
    <property type="entry name" value="GLFV_DEHYDROGENASE"/>
    <property type="match status" value="1"/>
</dbReference>
<evidence type="ECO:0000256" key="4">
    <source>
        <dbReference type="PIRSR" id="PIRSR000188-1"/>
    </source>
</evidence>
<comment type="similarity">
    <text evidence="1 6">Belongs to the Glu/Leu/Phe/Val dehydrogenases family.</text>
</comment>
<dbReference type="InterPro" id="IPR006095">
    <property type="entry name" value="Glu/Leu/Phe/Val/Trp_DH"/>
</dbReference>
<dbReference type="PIRSF" id="PIRSF000188">
    <property type="entry name" value="Phe_leu_dh"/>
    <property type="match status" value="1"/>
</dbReference>
<feature type="active site" description="Proton donor/acceptor" evidence="4">
    <location>
        <position position="97"/>
    </location>
</feature>
<keyword evidence="3 5" id="KW-0520">NAD</keyword>
<dbReference type="InterPro" id="IPR006096">
    <property type="entry name" value="Glu/Leu/Phe/Val/Trp_DH_C"/>
</dbReference>
<dbReference type="InterPro" id="IPR033524">
    <property type="entry name" value="Glu/Leu/Phe/Val_DH_AS"/>
</dbReference>
<feature type="binding site" evidence="5">
    <location>
        <begin position="197"/>
        <end position="202"/>
    </location>
    <ligand>
        <name>NAD(+)</name>
        <dbReference type="ChEBI" id="CHEBI:57540"/>
    </ligand>
</feature>
<dbReference type="Proteomes" id="UP000613582">
    <property type="component" value="Unassembled WGS sequence"/>
</dbReference>
<dbReference type="PANTHER" id="PTHR42722:SF1">
    <property type="entry name" value="VALINE DEHYDROGENASE"/>
    <property type="match status" value="1"/>
</dbReference>
<dbReference type="InterPro" id="IPR016211">
    <property type="entry name" value="Glu/Phe/Leu/Val/Trp_DH_bac/arc"/>
</dbReference>
<keyword evidence="2 6" id="KW-0560">Oxidoreductase</keyword>
<evidence type="ECO:0000256" key="5">
    <source>
        <dbReference type="PIRSR" id="PIRSR000188-2"/>
    </source>
</evidence>
<evidence type="ECO:0000313" key="9">
    <source>
        <dbReference type="Proteomes" id="UP000613582"/>
    </source>
</evidence>
<keyword evidence="9" id="KW-1185">Reference proteome</keyword>
<dbReference type="InterPro" id="IPR036291">
    <property type="entry name" value="NAD(P)-bd_dom_sf"/>
</dbReference>
<evidence type="ECO:0000256" key="1">
    <source>
        <dbReference type="ARBA" id="ARBA00006382"/>
    </source>
</evidence>
<reference evidence="8" key="2">
    <citation type="submission" date="2020-09" db="EMBL/GenBank/DDBJ databases">
        <authorList>
            <person name="Sun Q."/>
            <person name="Zhou Y."/>
        </authorList>
    </citation>
    <scope>NUCLEOTIDE SEQUENCE</scope>
    <source>
        <strain evidence="8">CGMCC 1.12921</strain>
    </source>
</reference>
<dbReference type="SUPFAM" id="SSF53223">
    <property type="entry name" value="Aminoacid dehydrogenase-like, N-terminal domain"/>
    <property type="match status" value="1"/>
</dbReference>
<evidence type="ECO:0000256" key="2">
    <source>
        <dbReference type="ARBA" id="ARBA00023002"/>
    </source>
</evidence>
<dbReference type="FunFam" id="3.40.50.10860:FF:000010">
    <property type="entry name" value="Leucine dehydrogenase"/>
    <property type="match status" value="1"/>
</dbReference>
<evidence type="ECO:0000256" key="6">
    <source>
        <dbReference type="RuleBase" id="RU004417"/>
    </source>
</evidence>
<name>A0A8J2V582_9PROT</name>